<feature type="signal peptide" evidence="3">
    <location>
        <begin position="1"/>
        <end position="16"/>
    </location>
</feature>
<feature type="compositionally biased region" description="Acidic residues" evidence="2">
    <location>
        <begin position="367"/>
        <end position="377"/>
    </location>
</feature>
<evidence type="ECO:0000256" key="1">
    <source>
        <dbReference type="SAM" id="Coils"/>
    </source>
</evidence>
<feature type="compositionally biased region" description="Basic and acidic residues" evidence="2">
    <location>
        <begin position="1012"/>
        <end position="1034"/>
    </location>
</feature>
<dbReference type="Gramene" id="Bo4g026380.1">
    <property type="protein sequence ID" value="Bo4g026380.1"/>
    <property type="gene ID" value="Bo4g026380"/>
</dbReference>
<feature type="chain" id="PRO_5002273241" evidence="3">
    <location>
        <begin position="17"/>
        <end position="1051"/>
    </location>
</feature>
<keyword evidence="1" id="KW-0175">Coiled coil</keyword>
<evidence type="ECO:0000256" key="3">
    <source>
        <dbReference type="SAM" id="SignalP"/>
    </source>
</evidence>
<evidence type="ECO:0000313" key="5">
    <source>
        <dbReference type="Proteomes" id="UP000032141"/>
    </source>
</evidence>
<feature type="region of interest" description="Disordered" evidence="2">
    <location>
        <begin position="319"/>
        <end position="473"/>
    </location>
</feature>
<dbReference type="EnsemblPlants" id="Bo4g026380.1">
    <property type="protein sequence ID" value="Bo4g026380.1"/>
    <property type="gene ID" value="Bo4g026380"/>
</dbReference>
<dbReference type="HOGENOM" id="CLU_010742_0_0_1"/>
<feature type="region of interest" description="Disordered" evidence="2">
    <location>
        <begin position="1012"/>
        <end position="1051"/>
    </location>
</feature>
<reference evidence="4" key="2">
    <citation type="submission" date="2015-03" db="UniProtKB">
        <authorList>
            <consortium name="EnsemblPlants"/>
        </authorList>
    </citation>
    <scope>IDENTIFICATION</scope>
</reference>
<protein>
    <submittedName>
        <fullName evidence="4">Uncharacterized protein</fullName>
    </submittedName>
</protein>
<evidence type="ECO:0000256" key="2">
    <source>
        <dbReference type="SAM" id="MobiDB-lite"/>
    </source>
</evidence>
<reference evidence="4 5" key="1">
    <citation type="journal article" date="2014" name="Genome Biol.">
        <title>Transcriptome and methylome profiling reveals relics of genome dominance in the mesopolyploid Brassica oleracea.</title>
        <authorList>
            <person name="Parkin I.A."/>
            <person name="Koh C."/>
            <person name="Tang H."/>
            <person name="Robinson S.J."/>
            <person name="Kagale S."/>
            <person name="Clarke W.E."/>
            <person name="Town C.D."/>
            <person name="Nixon J."/>
            <person name="Krishnakumar V."/>
            <person name="Bidwell S.L."/>
            <person name="Denoeud F."/>
            <person name="Belcram H."/>
            <person name="Links M.G."/>
            <person name="Just J."/>
            <person name="Clarke C."/>
            <person name="Bender T."/>
            <person name="Huebert T."/>
            <person name="Mason A.S."/>
            <person name="Pires J.C."/>
            <person name="Barker G."/>
            <person name="Moore J."/>
            <person name="Walley P.G."/>
            <person name="Manoli S."/>
            <person name="Batley J."/>
            <person name="Edwards D."/>
            <person name="Nelson M.N."/>
            <person name="Wang X."/>
            <person name="Paterson A.H."/>
            <person name="King G."/>
            <person name="Bancroft I."/>
            <person name="Chalhoub B."/>
            <person name="Sharpe A.G."/>
        </authorList>
    </citation>
    <scope>NUCLEOTIDE SEQUENCE</scope>
    <source>
        <strain evidence="4 5">cv. TO1000</strain>
    </source>
</reference>
<dbReference type="AlphaFoldDB" id="A0A0D3BQL0"/>
<sequence>MVGSLIIFVLVSHLEARESVVLRSSKGEPRSSLLIDGGSEVGSRGCELVDDGSELAVEDPELAAPSSLPDVASSSLVVLRSAPGAASSLTAAPSSPLKIPSSLMAARSLPDVPSSSRVVLRSAPGVASSSTAAPSSPLKIPSSSTVASNLLMVASGSISSVAASGSLLVKECGRDVEGTSLSLAVPSSLLSTEPCCDEVGLSSLDGEVAREQLSLLVRKMELADGRKSWSEIAESVIFAEVGTLTGSEAEDRVSASLIEEGTGFLFDEHGTNLVAESGVGGSKLSLKTLHVVSSLSSFVKKTMLETVREHEQMQLAKSFRAREFSSGTTSSSDGSSYSSSHSEESGDGADVASESDNVAGDDRRDDDVENVDVEDDGALGSAGDEQNGTGDVNVDEESEQDEFASDGDHAAVGDDEMGDRDGVDGHSDFSGERDDFSDENDSFGGEQSGVSGSLGIAVVGDGSDDGDGGSDRRADVTDILRKIKQESLAASLADSLDAFGDPCVYLKKKKRVRKANERPRSFIGPLVNHSDPSESFPSIVDEDTVKWISANCCHNGIIEARIPGEDERPWTVPDGWLCVYDFWFTEYHLWFPLPRLLLGYCDEHLIALAQLTPAAIRNIVTALFTAVDIGVHMSLRLFESITHITRCDKTDRAFYVSMRMVVVLLGRGREKCRHLAGVPLALGDSECVEYIKGTKAQDWTVVRRSEVWRCIPFIDQMNLSEIPSLVDCFAGGSDDASVVESGQCTAGVEPSAPARSIVVGLTSTTAPVPPAGISGKEVVVAGSEKVVKKTVAGGRSFKDVPASKSRKVASSDVELPLVVESPAAEKATFVPFEHSFNGLSSGCGDLFKLFQSPGGVDGLPFDQVRRGEWYQEFACHLAIVKAELEKTKAELASIKDKADNSEEMAALRGKYEAEKKVRRYVENQKVVRMSMYGLNQIMGVLDGARTWRKEEISIPDGKVKRLENELFQRKEKANLVVRVEFEPNELADLPSFDFTRPLSPVHLSMTAGIEDAAKARSKEEDRRREEANCRRVAERVGASAVRREGQVPSRP</sequence>
<proteinExistence type="predicted"/>
<keyword evidence="5" id="KW-1185">Reference proteome</keyword>
<feature type="compositionally biased region" description="Basic and acidic residues" evidence="2">
    <location>
        <begin position="419"/>
        <end position="434"/>
    </location>
</feature>
<accession>A0A0D3BQL0</accession>
<feature type="coiled-coil region" evidence="1">
    <location>
        <begin position="877"/>
        <end position="904"/>
    </location>
</feature>
<feature type="compositionally biased region" description="Low complexity" evidence="2">
    <location>
        <begin position="325"/>
        <end position="340"/>
    </location>
</feature>
<name>A0A0D3BQL0_BRAOL</name>
<organism evidence="4 5">
    <name type="scientific">Brassica oleracea var. oleracea</name>
    <dbReference type="NCBI Taxonomy" id="109376"/>
    <lineage>
        <taxon>Eukaryota</taxon>
        <taxon>Viridiplantae</taxon>
        <taxon>Streptophyta</taxon>
        <taxon>Embryophyta</taxon>
        <taxon>Tracheophyta</taxon>
        <taxon>Spermatophyta</taxon>
        <taxon>Magnoliopsida</taxon>
        <taxon>eudicotyledons</taxon>
        <taxon>Gunneridae</taxon>
        <taxon>Pentapetalae</taxon>
        <taxon>rosids</taxon>
        <taxon>malvids</taxon>
        <taxon>Brassicales</taxon>
        <taxon>Brassicaceae</taxon>
        <taxon>Brassiceae</taxon>
        <taxon>Brassica</taxon>
    </lineage>
</organism>
<feature type="compositionally biased region" description="Acidic residues" evidence="2">
    <location>
        <begin position="393"/>
        <end position="405"/>
    </location>
</feature>
<dbReference type="Proteomes" id="UP000032141">
    <property type="component" value="Chromosome C4"/>
</dbReference>
<keyword evidence="3" id="KW-0732">Signal</keyword>
<evidence type="ECO:0000313" key="4">
    <source>
        <dbReference type="EnsemblPlants" id="Bo4g026380.1"/>
    </source>
</evidence>